<dbReference type="Gene3D" id="1.25.40.10">
    <property type="entry name" value="Tetratricopeptide repeat domain"/>
    <property type="match status" value="4"/>
</dbReference>
<keyword evidence="1" id="KW-0677">Repeat</keyword>
<evidence type="ECO:0000313" key="6">
    <source>
        <dbReference type="EMBL" id="ADL13583.1"/>
    </source>
</evidence>
<gene>
    <name evidence="6" type="ordered locus">Acear_2093</name>
</gene>
<keyword evidence="4" id="KW-0732">Signal</keyword>
<dbReference type="SUPFAM" id="SSF48452">
    <property type="entry name" value="TPR-like"/>
    <property type="match status" value="3"/>
</dbReference>
<feature type="repeat" description="TPR" evidence="3">
    <location>
        <begin position="466"/>
        <end position="499"/>
    </location>
</feature>
<dbReference type="Proteomes" id="UP000001661">
    <property type="component" value="Chromosome"/>
</dbReference>
<organism evidence="6 7">
    <name type="scientific">Acetohalobium arabaticum (strain ATCC 49924 / DSM 5501 / Z-7288)</name>
    <dbReference type="NCBI Taxonomy" id="574087"/>
    <lineage>
        <taxon>Bacteria</taxon>
        <taxon>Bacillati</taxon>
        <taxon>Bacillota</taxon>
        <taxon>Clostridia</taxon>
        <taxon>Halanaerobiales</taxon>
        <taxon>Halobacteroidaceae</taxon>
        <taxon>Acetohalobium</taxon>
    </lineage>
</organism>
<dbReference type="InterPro" id="IPR033399">
    <property type="entry name" value="TP_0789-like"/>
</dbReference>
<evidence type="ECO:0000256" key="3">
    <source>
        <dbReference type="PROSITE-ProRule" id="PRU00339"/>
    </source>
</evidence>
<dbReference type="KEGG" id="aar:Acear_2093"/>
<feature type="repeat" description="TPR" evidence="3">
    <location>
        <begin position="327"/>
        <end position="360"/>
    </location>
</feature>
<dbReference type="eggNOG" id="COG0457">
    <property type="taxonomic scope" value="Bacteria"/>
</dbReference>
<dbReference type="Gene3D" id="2.50.20.10">
    <property type="entry name" value="Lipoprotein localisation LolA/LolB/LppX"/>
    <property type="match status" value="1"/>
</dbReference>
<evidence type="ECO:0000259" key="5">
    <source>
        <dbReference type="Pfam" id="PF17131"/>
    </source>
</evidence>
<evidence type="ECO:0000256" key="2">
    <source>
        <dbReference type="ARBA" id="ARBA00022803"/>
    </source>
</evidence>
<dbReference type="PROSITE" id="PS50005">
    <property type="entry name" value="TPR"/>
    <property type="match status" value="5"/>
</dbReference>
<proteinExistence type="predicted"/>
<feature type="repeat" description="TPR" evidence="3">
    <location>
        <begin position="260"/>
        <end position="293"/>
    </location>
</feature>
<feature type="chain" id="PRO_5003127167" evidence="4">
    <location>
        <begin position="23"/>
        <end position="729"/>
    </location>
</feature>
<dbReference type="PANTHER" id="PTHR44186">
    <property type="match status" value="1"/>
</dbReference>
<accession>D9QT83</accession>
<keyword evidence="2 3" id="KW-0802">TPR repeat</keyword>
<evidence type="ECO:0000256" key="1">
    <source>
        <dbReference type="ARBA" id="ARBA00022737"/>
    </source>
</evidence>
<feature type="signal peptide" evidence="4">
    <location>
        <begin position="1"/>
        <end position="22"/>
    </location>
</feature>
<dbReference type="eggNOG" id="COG4235">
    <property type="taxonomic scope" value="Bacteria"/>
</dbReference>
<feature type="repeat" description="TPR" evidence="3">
    <location>
        <begin position="399"/>
        <end position="432"/>
    </location>
</feature>
<dbReference type="AlphaFoldDB" id="D9QT83"/>
<dbReference type="Pfam" id="PF14559">
    <property type="entry name" value="TPR_19"/>
    <property type="match status" value="1"/>
</dbReference>
<name>D9QT83_ACEAZ</name>
<reference evidence="6 7" key="1">
    <citation type="journal article" date="2010" name="Stand. Genomic Sci.">
        <title>Complete genome sequence of Acetohalobium arabaticum type strain (Z-7288).</title>
        <authorList>
            <person name="Sikorski J."/>
            <person name="Lapidus A."/>
            <person name="Chertkov O."/>
            <person name="Lucas S."/>
            <person name="Copeland A."/>
            <person name="Glavina Del Rio T."/>
            <person name="Nolan M."/>
            <person name="Tice H."/>
            <person name="Cheng J.F."/>
            <person name="Han C."/>
            <person name="Brambilla E."/>
            <person name="Pitluck S."/>
            <person name="Liolios K."/>
            <person name="Ivanova N."/>
            <person name="Mavromatis K."/>
            <person name="Mikhailova N."/>
            <person name="Pati A."/>
            <person name="Bruce D."/>
            <person name="Detter C."/>
            <person name="Tapia R."/>
            <person name="Goodwin L."/>
            <person name="Chen A."/>
            <person name="Palaniappan K."/>
            <person name="Land M."/>
            <person name="Hauser L."/>
            <person name="Chang Y.J."/>
            <person name="Jeffries C.D."/>
            <person name="Rohde M."/>
            <person name="Goker M."/>
            <person name="Spring S."/>
            <person name="Woyke T."/>
            <person name="Bristow J."/>
            <person name="Eisen J.A."/>
            <person name="Markowitz V."/>
            <person name="Hugenholtz P."/>
            <person name="Kyrpides N.C."/>
            <person name="Klenk H.P."/>
        </authorList>
    </citation>
    <scope>NUCLEOTIDE SEQUENCE [LARGE SCALE GENOMIC DNA]</scope>
    <source>
        <strain evidence="7">ATCC 49924 / DSM 5501 / Z-7288</strain>
    </source>
</reference>
<evidence type="ECO:0000256" key="4">
    <source>
        <dbReference type="SAM" id="SignalP"/>
    </source>
</evidence>
<dbReference type="Pfam" id="PF13181">
    <property type="entry name" value="TPR_8"/>
    <property type="match status" value="2"/>
</dbReference>
<sequence>MRKLINLILVVLLCITINLPLAASEQKGSPDRIIKGILANFDQIKDFKGSLVSKIFLAEETVTYRTNIMKNQQRSLTDNSYTFGRIKGTASGRLLNAMPWIYLPPDYSLLQNALPLRGQRDYLEPLNNLEDIYNLKLLGETNLHNKPITLLELSNQFTRQVIWVEKERLLIDKIEVFNGADQLVATINYNGYREVENEIWLPNLIIVENRNEEQILKINYQNWVINDGLDNEDFAVGFTPKVRQKIFKLEKKVSADAGDTESRYRLAQLYYEVLETDKAVEMLKQAVEIKPKIKYYRKLAEFYREQSRYNKAIEAIKEALVLDYKRGELHYTLGELHLQLQNIDQARSSLERAVNLAPTNKEYLERLFWTYRRSAVNDTMLENAQNTLDKLIDLAPNKAKYQIYSGDLYRKADKHHQAVHRYQRAIQITPEDSWGYIKLARSYEELDRYQIAEQLYLKAVELEASWLNYEYLGDFYHSWKNYDSAVDNYQQALKLKPQQLDIRLKLGESYWRANKQEQAVTIWKDILKIDNLKLDEYIEIAELFTDYELDNLAVSTYRQGIKEYSGSVDNWSKELLAKLHGRLARLYRKKQNYKLAAKEYQNSIQLHPYSWTYQELGSLKFHQGDLADAVELWQEVKRMDAGNLNAVYNLAIARIIQKDFTVAEDNLEYIKRFNPDQKLAQLVKQAEQVISSLKELELDDKQPGQKHRLEEDRLRQLGIKELIKEVDSR</sequence>
<keyword evidence="7" id="KW-1185">Reference proteome</keyword>
<dbReference type="STRING" id="574087.Acear_2093"/>
<dbReference type="InterPro" id="IPR011990">
    <property type="entry name" value="TPR-like_helical_dom_sf"/>
</dbReference>
<dbReference type="PANTHER" id="PTHR44186:SF1">
    <property type="entry name" value="BARDET-BIEDL SYNDROME 4 PROTEIN"/>
    <property type="match status" value="1"/>
</dbReference>
<dbReference type="HOGENOM" id="CLU_379773_0_0_9"/>
<dbReference type="Pfam" id="PF17131">
    <property type="entry name" value="LolA_like"/>
    <property type="match status" value="1"/>
</dbReference>
<dbReference type="EMBL" id="CP002105">
    <property type="protein sequence ID" value="ADL13583.1"/>
    <property type="molecule type" value="Genomic_DNA"/>
</dbReference>
<feature type="repeat" description="TPR" evidence="3">
    <location>
        <begin position="577"/>
        <end position="610"/>
    </location>
</feature>
<feature type="domain" description="Uncharacterized protein TP-0789" evidence="5">
    <location>
        <begin position="128"/>
        <end position="235"/>
    </location>
</feature>
<dbReference type="SMART" id="SM00028">
    <property type="entry name" value="TPR"/>
    <property type="match status" value="10"/>
</dbReference>
<dbReference type="Pfam" id="PF13414">
    <property type="entry name" value="TPR_11"/>
    <property type="match status" value="1"/>
</dbReference>
<dbReference type="OrthoDB" id="2109918at2"/>
<protein>
    <submittedName>
        <fullName evidence="6">Tetratricopeptide TPR_2 repeat protein</fullName>
    </submittedName>
</protein>
<dbReference type="RefSeq" id="WP_013279026.1">
    <property type="nucleotide sequence ID" value="NC_014378.1"/>
</dbReference>
<evidence type="ECO:0000313" key="7">
    <source>
        <dbReference type="Proteomes" id="UP000001661"/>
    </source>
</evidence>
<dbReference type="InterPro" id="IPR019734">
    <property type="entry name" value="TPR_rpt"/>
</dbReference>